<evidence type="ECO:0000313" key="2">
    <source>
        <dbReference type="Proteomes" id="UP001054945"/>
    </source>
</evidence>
<accession>A0AAV4S4Y6</accession>
<organism evidence="1 2">
    <name type="scientific">Caerostris extrusa</name>
    <name type="common">Bark spider</name>
    <name type="synonym">Caerostris bankana</name>
    <dbReference type="NCBI Taxonomy" id="172846"/>
    <lineage>
        <taxon>Eukaryota</taxon>
        <taxon>Metazoa</taxon>
        <taxon>Ecdysozoa</taxon>
        <taxon>Arthropoda</taxon>
        <taxon>Chelicerata</taxon>
        <taxon>Arachnida</taxon>
        <taxon>Araneae</taxon>
        <taxon>Araneomorphae</taxon>
        <taxon>Entelegynae</taxon>
        <taxon>Araneoidea</taxon>
        <taxon>Araneidae</taxon>
        <taxon>Caerostris</taxon>
    </lineage>
</organism>
<name>A0AAV4S4Y6_CAEEX</name>
<dbReference type="EMBL" id="BPLR01008907">
    <property type="protein sequence ID" value="GIY28131.1"/>
    <property type="molecule type" value="Genomic_DNA"/>
</dbReference>
<proteinExistence type="predicted"/>
<sequence>MLPYSLMPVSPLITSGDWTFQQQNTFVHISCSTKSWLNLKVVKPLQRPSRCPNLNPLENFYGILATVVYKNGYGDSTAARIERKSHHRVIVVRVDPGKLNTSSFSS</sequence>
<dbReference type="AlphaFoldDB" id="A0AAV4S4Y6"/>
<keyword evidence="2" id="KW-1185">Reference proteome</keyword>
<gene>
    <name evidence="1" type="ORF">CEXT_5421</name>
</gene>
<dbReference type="InterPro" id="IPR036397">
    <property type="entry name" value="RNaseH_sf"/>
</dbReference>
<dbReference type="Gene3D" id="3.30.420.10">
    <property type="entry name" value="Ribonuclease H-like superfamily/Ribonuclease H"/>
    <property type="match status" value="1"/>
</dbReference>
<evidence type="ECO:0008006" key="3">
    <source>
        <dbReference type="Google" id="ProtNLM"/>
    </source>
</evidence>
<comment type="caution">
    <text evidence="1">The sequence shown here is derived from an EMBL/GenBank/DDBJ whole genome shotgun (WGS) entry which is preliminary data.</text>
</comment>
<dbReference type="GO" id="GO:0003676">
    <property type="term" value="F:nucleic acid binding"/>
    <property type="evidence" value="ECO:0007669"/>
    <property type="project" value="InterPro"/>
</dbReference>
<dbReference type="Proteomes" id="UP001054945">
    <property type="component" value="Unassembled WGS sequence"/>
</dbReference>
<evidence type="ECO:0000313" key="1">
    <source>
        <dbReference type="EMBL" id="GIY28131.1"/>
    </source>
</evidence>
<reference evidence="1 2" key="1">
    <citation type="submission" date="2021-06" db="EMBL/GenBank/DDBJ databases">
        <title>Caerostris extrusa draft genome.</title>
        <authorList>
            <person name="Kono N."/>
            <person name="Arakawa K."/>
        </authorList>
    </citation>
    <scope>NUCLEOTIDE SEQUENCE [LARGE SCALE GENOMIC DNA]</scope>
</reference>
<protein>
    <recommendedName>
        <fullName evidence="3">LAGLIDADG homing endonuclease</fullName>
    </recommendedName>
</protein>